<feature type="coiled-coil region" evidence="1">
    <location>
        <begin position="191"/>
        <end position="218"/>
    </location>
</feature>
<reference evidence="3" key="1">
    <citation type="journal article" date="2021" name="J Fungi (Basel)">
        <title>Virulence traits and population genomics of the black yeast Aureobasidium melanogenum.</title>
        <authorList>
            <person name="Cernosa A."/>
            <person name="Sun X."/>
            <person name="Gostincar C."/>
            <person name="Fang C."/>
            <person name="Gunde-Cimerman N."/>
            <person name="Song Z."/>
        </authorList>
    </citation>
    <scope>NUCLEOTIDE SEQUENCE</scope>
    <source>
        <strain evidence="3">EXF-9911</strain>
    </source>
</reference>
<evidence type="ECO:0000313" key="4">
    <source>
        <dbReference type="Proteomes" id="UP000779574"/>
    </source>
</evidence>
<proteinExistence type="predicted"/>
<dbReference type="AlphaFoldDB" id="A0A9P8J1V0"/>
<feature type="compositionally biased region" description="Polar residues" evidence="2">
    <location>
        <begin position="104"/>
        <end position="115"/>
    </location>
</feature>
<feature type="compositionally biased region" description="Polar residues" evidence="2">
    <location>
        <begin position="32"/>
        <end position="54"/>
    </location>
</feature>
<protein>
    <submittedName>
        <fullName evidence="3">Uncharacterized protein</fullName>
    </submittedName>
</protein>
<keyword evidence="1" id="KW-0175">Coiled coil</keyword>
<accession>A0A9P8J1V0</accession>
<gene>
    <name evidence="3" type="ORF">KCU76_g15112</name>
</gene>
<dbReference type="EMBL" id="JAHFXF010000965">
    <property type="protein sequence ID" value="KAG9680509.1"/>
    <property type="molecule type" value="Genomic_DNA"/>
</dbReference>
<feature type="region of interest" description="Disordered" evidence="2">
    <location>
        <begin position="1"/>
        <end position="134"/>
    </location>
</feature>
<evidence type="ECO:0000256" key="2">
    <source>
        <dbReference type="SAM" id="MobiDB-lite"/>
    </source>
</evidence>
<evidence type="ECO:0000313" key="3">
    <source>
        <dbReference type="EMBL" id="KAG9680509.1"/>
    </source>
</evidence>
<feature type="non-terminal residue" evidence="3">
    <location>
        <position position="683"/>
    </location>
</feature>
<reference evidence="3" key="2">
    <citation type="submission" date="2021-08" db="EMBL/GenBank/DDBJ databases">
        <authorList>
            <person name="Gostincar C."/>
            <person name="Sun X."/>
            <person name="Song Z."/>
            <person name="Gunde-Cimerman N."/>
        </authorList>
    </citation>
    <scope>NUCLEOTIDE SEQUENCE</scope>
    <source>
        <strain evidence="3">EXF-9911</strain>
    </source>
</reference>
<comment type="caution">
    <text evidence="3">The sequence shown here is derived from an EMBL/GenBank/DDBJ whole genome shotgun (WGS) entry which is preliminary data.</text>
</comment>
<evidence type="ECO:0000256" key="1">
    <source>
        <dbReference type="SAM" id="Coils"/>
    </source>
</evidence>
<dbReference type="Proteomes" id="UP000779574">
    <property type="component" value="Unassembled WGS sequence"/>
</dbReference>
<dbReference type="OrthoDB" id="5213630at2759"/>
<name>A0A9P8J1V0_AURME</name>
<organism evidence="3 4">
    <name type="scientific">Aureobasidium melanogenum</name>
    <name type="common">Aureobasidium pullulans var. melanogenum</name>
    <dbReference type="NCBI Taxonomy" id="46634"/>
    <lineage>
        <taxon>Eukaryota</taxon>
        <taxon>Fungi</taxon>
        <taxon>Dikarya</taxon>
        <taxon>Ascomycota</taxon>
        <taxon>Pezizomycotina</taxon>
        <taxon>Dothideomycetes</taxon>
        <taxon>Dothideomycetidae</taxon>
        <taxon>Dothideales</taxon>
        <taxon>Saccotheciaceae</taxon>
        <taxon>Aureobasidium</taxon>
    </lineage>
</organism>
<sequence length="683" mass="77261">MSTPGSEMGRDSQGQQKLRRARAVKPPVHGVDSTNADFIENSSSKQSSFTSRVKSSIRDRLPDQGSEAQYDMAPASSRKLVPSSRKELHNQQGQIEYSVEPPLSSGSTANLVPSSQEDDTSPSDRVNSKTAEQHIRDPRAGFLRYGVDYQTLWEEYDSVCRENEYLKDECRVLVHEKQDLVDMSTSRLIQVENLQCDKADLTKEIDDIKRAADKLQTNMRKKDMSFAPQLSDSEVLPRIYTLMGKIKSWSRYFLGSDSSPSANFDEENLHIYRTVFLGIVDLNSLRSMLEDRKRRRLFVRGLTAYTMCTTIFPASPTKHHHGSDAPDRSIDSASAKSFSTLENTMLSSGLPVGKVNDWRASTFHLLSMLKQTDSMNGLAQAEIQRRCDNITSVIKPWCQAELDYQQVRQELFDIFDEGVRLSQLLRQQRAYWTIRFPQVIRTNVLAPGGVLPFERTWMEDEFFEDTESQAMVDIVVTPAVFKQGNADGESIAPVEFFQSGFLGATVEVLQDYVSRRCGENGLGHDNDIYMDWLADDAFGVIDARTAQNNTILFCVREDVDAIQEAEVRLAWNKGTRSDELLSKFIEDAGDMNDQDIMFLVESLAIDKDDLGEASVADLEIGEAKQKINDWIDVEQQGGRPRWFEIRMIVENAMKNSYGISNIGPAAVLTEMKDEFDEDGVMRY</sequence>